<proteinExistence type="predicted"/>
<name>A0A383AKW6_9ZZZZ</name>
<sequence length="250" mass="28885">EKFLDEPQRIGSADQLDDENMRQMCRSAIELHLNEVERCMDASGGPNLEAWRRGKARPEWPAPDGFPPEWITPHPVAQESGSLSLLEAWEIARPWFVDPEAATFSLGTTHPEHWFWGEYDLVYRWTGVPAIVDLKASMGNHDRSHSYINQMRTYAWLWWETHGRNEIVDDLRIWYLGAPAVKIVEAPEEAELQKIAEQMRELYRVTYKERSDNIEDYPMEPAPLRLFEPGGVPAEPAVDENPLARCEQCN</sequence>
<dbReference type="Pfam" id="PF12705">
    <property type="entry name" value="PDDEXK_1"/>
    <property type="match status" value="1"/>
</dbReference>
<evidence type="ECO:0000313" key="2">
    <source>
        <dbReference type="EMBL" id="SVE08210.1"/>
    </source>
</evidence>
<dbReference type="Gene3D" id="3.90.320.10">
    <property type="match status" value="1"/>
</dbReference>
<feature type="non-terminal residue" evidence="2">
    <location>
        <position position="1"/>
    </location>
</feature>
<dbReference type="AlphaFoldDB" id="A0A383AKW6"/>
<organism evidence="2">
    <name type="scientific">marine metagenome</name>
    <dbReference type="NCBI Taxonomy" id="408172"/>
    <lineage>
        <taxon>unclassified sequences</taxon>
        <taxon>metagenomes</taxon>
        <taxon>ecological metagenomes</taxon>
    </lineage>
</organism>
<dbReference type="InterPro" id="IPR011604">
    <property type="entry name" value="PDDEXK-like_dom_sf"/>
</dbReference>
<accession>A0A383AKW6</accession>
<gene>
    <name evidence="2" type="ORF">METZ01_LOCUS461064</name>
</gene>
<evidence type="ECO:0000259" key="1">
    <source>
        <dbReference type="Pfam" id="PF12705"/>
    </source>
</evidence>
<reference evidence="2" key="1">
    <citation type="submission" date="2018-05" db="EMBL/GenBank/DDBJ databases">
        <authorList>
            <person name="Lanie J.A."/>
            <person name="Ng W.-L."/>
            <person name="Kazmierczak K.M."/>
            <person name="Andrzejewski T.M."/>
            <person name="Davidsen T.M."/>
            <person name="Wayne K.J."/>
            <person name="Tettelin H."/>
            <person name="Glass J.I."/>
            <person name="Rusch D."/>
            <person name="Podicherti R."/>
            <person name="Tsui H.-C.T."/>
            <person name="Winkler M.E."/>
        </authorList>
    </citation>
    <scope>NUCLEOTIDE SEQUENCE</scope>
</reference>
<feature type="non-terminal residue" evidence="2">
    <location>
        <position position="250"/>
    </location>
</feature>
<dbReference type="InterPro" id="IPR038726">
    <property type="entry name" value="PDDEXK_AddAB-type"/>
</dbReference>
<feature type="domain" description="PD-(D/E)XK endonuclease-like" evidence="1">
    <location>
        <begin position="69"/>
        <end position="225"/>
    </location>
</feature>
<dbReference type="EMBL" id="UINC01192863">
    <property type="protein sequence ID" value="SVE08210.1"/>
    <property type="molecule type" value="Genomic_DNA"/>
</dbReference>
<protein>
    <recommendedName>
        <fullName evidence="1">PD-(D/E)XK endonuclease-like domain-containing protein</fullName>
    </recommendedName>
</protein>